<reference evidence="2" key="1">
    <citation type="submission" date="2017-02" db="UniProtKB">
        <authorList>
            <consortium name="WormBaseParasite"/>
        </authorList>
    </citation>
    <scope>IDENTIFICATION</scope>
</reference>
<dbReference type="AlphaFoldDB" id="A0A0N5C628"/>
<dbReference type="WBParaSite" id="SPAL_0001340300.1">
    <property type="protein sequence ID" value="SPAL_0001340300.1"/>
    <property type="gene ID" value="SPAL_0001340300"/>
</dbReference>
<keyword evidence="1" id="KW-1185">Reference proteome</keyword>
<evidence type="ECO:0000313" key="1">
    <source>
        <dbReference type="Proteomes" id="UP000046392"/>
    </source>
</evidence>
<organism evidence="1 2">
    <name type="scientific">Strongyloides papillosus</name>
    <name type="common">Intestinal threadworm</name>
    <dbReference type="NCBI Taxonomy" id="174720"/>
    <lineage>
        <taxon>Eukaryota</taxon>
        <taxon>Metazoa</taxon>
        <taxon>Ecdysozoa</taxon>
        <taxon>Nematoda</taxon>
        <taxon>Chromadorea</taxon>
        <taxon>Rhabditida</taxon>
        <taxon>Tylenchina</taxon>
        <taxon>Panagrolaimomorpha</taxon>
        <taxon>Strongyloidoidea</taxon>
        <taxon>Strongyloididae</taxon>
        <taxon>Strongyloides</taxon>
    </lineage>
</organism>
<proteinExistence type="predicted"/>
<accession>A0A0N5C628</accession>
<protein>
    <submittedName>
        <fullName evidence="2">DUF4806 domain-containing protein</fullName>
    </submittedName>
</protein>
<evidence type="ECO:0000313" key="2">
    <source>
        <dbReference type="WBParaSite" id="SPAL_0001340300.1"/>
    </source>
</evidence>
<dbReference type="Proteomes" id="UP000046392">
    <property type="component" value="Unplaced"/>
</dbReference>
<name>A0A0N5C628_STREA</name>
<sequence>MARTSNESFEENMFEVCMRERRINGNISQDEKIDKLGKLITGKLVNYISDNCFNEKQINGLIKLITGICIDSGIKELQMVAPYIEFEGIEKFEDTGCQTFTLPAECNIKRKKMKNPDTSAYVIDFQKDIKNYLSSLKIPISIDKIDLLLYGDDITVSQPLGPSRRQNSFTHMAYRVMNLDIIKSSSLYHYRTLAIAYTKYAKQDRYESLIKQCIELINSTTIDIDGKKIPVGVKLVVGDNVFLNCALKAPLIFTNRGRNNCRTCTVSGPDWVKYKTPNEVKKYVRIKHFVSHIPVDNHLISDPFHDVLTGVLNYVLSGCVNVFLSLTKRTVSEDDLIKLILEQADIFNRQNEIRTLMYTGIFKALKCTGKRRLNLSGSQILLISRCFYTILTTNTWPNLDGSTIIKLDEIKLLLETSLNLAYGTTDHTTDVLELAEIFHKNTEKLFELLFKLFGQNFSITAKMHNLLHYSYCIEKLKLRPAEYSTIRFESSNIRIKKILVNTKCRINPCKTVIKRINFLNDLSFKYKHTIQEKNIEISNVWNYTNVQVPETGLQVDDPVEQNVLETSSFLLEYIEDNETFSDESEPDDDPMDFTYYP</sequence>